<reference evidence="3" key="1">
    <citation type="submission" date="2016-10" db="EMBL/GenBank/DDBJ databases">
        <authorList>
            <person name="Varghese N."/>
            <person name="Submissions S."/>
        </authorList>
    </citation>
    <scope>NUCLEOTIDE SEQUENCE [LARGE SCALE GENOMIC DNA]</scope>
    <source>
        <strain evidence="3">DSM 15363</strain>
    </source>
</reference>
<accession>A0A1G8G0L4</accession>
<keyword evidence="3" id="KW-1185">Reference proteome</keyword>
<evidence type="ECO:0000259" key="1">
    <source>
        <dbReference type="Pfam" id="PF00534"/>
    </source>
</evidence>
<dbReference type="PANTHER" id="PTHR12526:SF630">
    <property type="entry name" value="GLYCOSYLTRANSFERASE"/>
    <property type="match status" value="1"/>
</dbReference>
<gene>
    <name evidence="2" type="ORF">SAMN04489796_10550</name>
</gene>
<dbReference type="Proteomes" id="UP000199492">
    <property type="component" value="Unassembled WGS sequence"/>
</dbReference>
<dbReference type="STRING" id="262004.SAMN04489796_10550"/>
<proteinExistence type="predicted"/>
<sequence>MLRRKILYIGNNLYNNKTNPSSIQVIGGQLESEGFDMLYSSSKNNKILRLFDMLYSCIKYRKAVSNVIIDTYSTSNFYFAVFVGQLCQLLKLPYVLSLNGGNLPARLQNSPKLCAITFKPAKALVSPSLYLMDAFHKHGYLDVTYIPNALNLNHYKFKTRPIEDLNLFWLRSFCKIYNPCLAVDVLKALKEQGYKVSLCMAGPDTDGSLKKVKKHAKALNVEVFTPGKLTKTEWTDLAKDYNVFINTTNFDNMPVSVIEAMALGLPIVSTNVGGMPFLIEDGVDGILVPPNNSKVFVDAILKLKSQPKETETMVAKAREKVEQYDWMLLKESWVKVLNAI</sequence>
<keyword evidence="2" id="KW-0808">Transferase</keyword>
<dbReference type="PANTHER" id="PTHR12526">
    <property type="entry name" value="GLYCOSYLTRANSFERASE"/>
    <property type="match status" value="1"/>
</dbReference>
<evidence type="ECO:0000313" key="3">
    <source>
        <dbReference type="Proteomes" id="UP000199492"/>
    </source>
</evidence>
<dbReference type="SUPFAM" id="SSF53756">
    <property type="entry name" value="UDP-Glycosyltransferase/glycogen phosphorylase"/>
    <property type="match status" value="1"/>
</dbReference>
<feature type="domain" description="Glycosyl transferase family 1" evidence="1">
    <location>
        <begin position="178"/>
        <end position="319"/>
    </location>
</feature>
<dbReference type="CDD" id="cd03801">
    <property type="entry name" value="GT4_PimA-like"/>
    <property type="match status" value="1"/>
</dbReference>
<dbReference type="Gene3D" id="3.40.50.2000">
    <property type="entry name" value="Glycogen Phosphorylase B"/>
    <property type="match status" value="2"/>
</dbReference>
<protein>
    <submittedName>
        <fullName evidence="2">Glycosyltransferase involved in cell wall bisynthesis</fullName>
    </submittedName>
</protein>
<dbReference type="InterPro" id="IPR001296">
    <property type="entry name" value="Glyco_trans_1"/>
</dbReference>
<name>A0A1G8G0L4_9FLAO</name>
<organism evidence="2 3">
    <name type="scientific">Winogradskyella thalassocola</name>
    <dbReference type="NCBI Taxonomy" id="262004"/>
    <lineage>
        <taxon>Bacteria</taxon>
        <taxon>Pseudomonadati</taxon>
        <taxon>Bacteroidota</taxon>
        <taxon>Flavobacteriia</taxon>
        <taxon>Flavobacteriales</taxon>
        <taxon>Flavobacteriaceae</taxon>
        <taxon>Winogradskyella</taxon>
    </lineage>
</organism>
<dbReference type="EMBL" id="FNCZ01000005">
    <property type="protein sequence ID" value="SDH87766.1"/>
    <property type="molecule type" value="Genomic_DNA"/>
</dbReference>
<dbReference type="GO" id="GO:0016757">
    <property type="term" value="F:glycosyltransferase activity"/>
    <property type="evidence" value="ECO:0007669"/>
    <property type="project" value="InterPro"/>
</dbReference>
<dbReference type="Pfam" id="PF00534">
    <property type="entry name" value="Glycos_transf_1"/>
    <property type="match status" value="1"/>
</dbReference>
<evidence type="ECO:0000313" key="2">
    <source>
        <dbReference type="EMBL" id="SDH87766.1"/>
    </source>
</evidence>
<dbReference type="AlphaFoldDB" id="A0A1G8G0L4"/>